<comment type="caution">
    <text evidence="3">The sequence shown here is derived from an EMBL/GenBank/DDBJ whole genome shotgun (WGS) entry which is preliminary data.</text>
</comment>
<dbReference type="RefSeq" id="WP_213756888.1">
    <property type="nucleotide sequence ID" value="NZ_JAHCQH010000021.1"/>
</dbReference>
<organism evidence="3 4">
    <name type="scientific">Ancylobacter radicis</name>
    <dbReference type="NCBI Taxonomy" id="2836179"/>
    <lineage>
        <taxon>Bacteria</taxon>
        <taxon>Pseudomonadati</taxon>
        <taxon>Pseudomonadota</taxon>
        <taxon>Alphaproteobacteria</taxon>
        <taxon>Hyphomicrobiales</taxon>
        <taxon>Xanthobacteraceae</taxon>
        <taxon>Ancylobacter</taxon>
    </lineage>
</organism>
<sequence length="846" mass="94585">MNFETFGRQVGRDAAQEGLVSLAEDLRERLARGDDINQEQHLANALELISARHNYLTLPADEPVVGGIFVEDGQAVAWGFDRSDLARPVTLRLIIDGVVVFERETAPQAYLPIHATGYRLAAHRQMLLTVNGSSAHASAYAGPVSGVAFWPDPAAREELGDFIANIGGVAREARLRHRIWHDIPKIARRLEKSDEPPARWRASVYTRYMANRLGQQTKLSGGQSVANWIVSDVFEDSYKRQVFCLTDEIRTLLSEPVMNRRVMKHEINLTLFAFWRRHYPHIDIFTEEGLRLVQYKFATAPFIADKNNASLVSDGLRRSLAAPADMYRNRELPWSWYWLFLLEDQGLGGRMREENFVRLTSFREVALDVTQPNRLSFTPHVWRAYWGAGGTGDFTRFDLALIAIISGVAMPEVAIAERGADFWRDRLRSDVYARAPELGVLSAAGRIEGEGTEPADDLPMRDLVIIGHANETGVGRNLSMFVEALSNFSPLVFNADDGACLNPDVDYNPTIGVRARVVVLCVNADRAPEMLSRFAGICEDAHIIGFYLWESDRPPASHALGAVAVDEIWAPTTYVADAYRKITSVPVSVVDKGMHRPLAYVPFLDRFRRSPEEFIFLTAAEFGSSIVRKNPLDVVKAFQKAFEHSDHPTRLIIKIREVNPGHWSNIDSYWEEIEERIAGDDRISVLEGNLTPEEYWTLLWTSDAMVSLHRSEGFGYVIADAMLAGKTVVVSDYSGSQDFCDESNAFLVPVQQTPTPPEYLASRGYIGQWGIPDVDAAARAMFEAAEHAELRASRAEAGLARVSRKYDFATWSAAIGGRIQQQIDASRRADEPAPAPDQPAHDRVES</sequence>
<feature type="region of interest" description="Disordered" evidence="1">
    <location>
        <begin position="821"/>
        <end position="846"/>
    </location>
</feature>
<dbReference type="PANTHER" id="PTHR46656">
    <property type="entry name" value="PUTATIVE-RELATED"/>
    <property type="match status" value="1"/>
</dbReference>
<dbReference type="PANTHER" id="PTHR46656:SF3">
    <property type="entry name" value="PUTATIVE-RELATED"/>
    <property type="match status" value="1"/>
</dbReference>
<accession>A0ABS5RB95</accession>
<dbReference type="Gene3D" id="3.40.50.2000">
    <property type="entry name" value="Glycogen Phosphorylase B"/>
    <property type="match status" value="1"/>
</dbReference>
<name>A0ABS5RB95_9HYPH</name>
<dbReference type="CDD" id="cd01635">
    <property type="entry name" value="Glycosyltransferase_GTB-type"/>
    <property type="match status" value="1"/>
</dbReference>
<evidence type="ECO:0000256" key="1">
    <source>
        <dbReference type="SAM" id="MobiDB-lite"/>
    </source>
</evidence>
<evidence type="ECO:0000313" key="3">
    <source>
        <dbReference type="EMBL" id="MBS9478929.1"/>
    </source>
</evidence>
<feature type="domain" description="Glycosyl transferase family 1" evidence="2">
    <location>
        <begin position="628"/>
        <end position="750"/>
    </location>
</feature>
<protein>
    <submittedName>
        <fullName evidence="3">Glycosyltransferase</fullName>
    </submittedName>
</protein>
<dbReference type="Proteomes" id="UP001166585">
    <property type="component" value="Unassembled WGS sequence"/>
</dbReference>
<evidence type="ECO:0000313" key="4">
    <source>
        <dbReference type="Proteomes" id="UP001166585"/>
    </source>
</evidence>
<dbReference type="Pfam" id="PF00534">
    <property type="entry name" value="Glycos_transf_1"/>
    <property type="match status" value="1"/>
</dbReference>
<gene>
    <name evidence="3" type="ORF">KIP89_17615</name>
</gene>
<dbReference type="InterPro" id="IPR001296">
    <property type="entry name" value="Glyco_trans_1"/>
</dbReference>
<dbReference type="EMBL" id="JAHCQH010000021">
    <property type="protein sequence ID" value="MBS9478929.1"/>
    <property type="molecule type" value="Genomic_DNA"/>
</dbReference>
<evidence type="ECO:0000259" key="2">
    <source>
        <dbReference type="Pfam" id="PF00534"/>
    </source>
</evidence>
<reference evidence="3" key="1">
    <citation type="submission" date="2021-05" db="EMBL/GenBank/DDBJ databases">
        <authorList>
            <person name="Sun Q."/>
            <person name="Inoue M."/>
        </authorList>
    </citation>
    <scope>NUCLEOTIDE SEQUENCE</scope>
    <source>
        <strain evidence="3">VKM B-3255</strain>
    </source>
</reference>
<dbReference type="SUPFAM" id="SSF53756">
    <property type="entry name" value="UDP-Glycosyltransferase/glycogen phosphorylase"/>
    <property type="match status" value="1"/>
</dbReference>
<proteinExistence type="predicted"/>
<keyword evidence="4" id="KW-1185">Reference proteome</keyword>